<proteinExistence type="predicted"/>
<dbReference type="Proteomes" id="UP000559256">
    <property type="component" value="Unassembled WGS sequence"/>
</dbReference>
<organism evidence="2 3">
    <name type="scientific">Tetrapyrgos nigripes</name>
    <dbReference type="NCBI Taxonomy" id="182062"/>
    <lineage>
        <taxon>Eukaryota</taxon>
        <taxon>Fungi</taxon>
        <taxon>Dikarya</taxon>
        <taxon>Basidiomycota</taxon>
        <taxon>Agaricomycotina</taxon>
        <taxon>Agaricomycetes</taxon>
        <taxon>Agaricomycetidae</taxon>
        <taxon>Agaricales</taxon>
        <taxon>Marasmiineae</taxon>
        <taxon>Marasmiaceae</taxon>
        <taxon>Tetrapyrgos</taxon>
    </lineage>
</organism>
<feature type="region of interest" description="Disordered" evidence="1">
    <location>
        <begin position="1"/>
        <end position="45"/>
    </location>
</feature>
<name>A0A8H5CCP0_9AGAR</name>
<sequence length="417" mass="47282">MPSAISNNNNHCQAERVAEERPAPVSQQSSTPSLSDSKISHTQKSVVKSVDQDTLFHDAKIFRPPKTLGMLNSQRDRDHFGALAGPMQNTPVEIWTEIFRWCCLPGLFVHQDIQDDFTGEVIAVAPAMDISQTCTLWRRIALDIPRLWSDIQLELVYDLRDPSTKRWLDCYLLRSKTAPLNLDVSACGNGRDKGRFFWPILQSLFDNGNRWKTASFRFDAELFPHTTKHLANTGSYPTLEYLNISSSGQPDSLGTVFSQIWKHAPILRTLYLDCFCKRTFPFTSHCLQSLTIDIWVRPVHLLHILCNFPALQHLTTHVAEELDVAFSTELFHSRLRSLYLYIEDLTSFVTVLSSLTLPTLLDFDLAVGDFDTDQEVFGCLKGMLQRSGCRLQELSLGGQLGAYQQELLELLKPTLTC</sequence>
<protein>
    <recommendedName>
        <fullName evidence="4">F-box domain-containing protein</fullName>
    </recommendedName>
</protein>
<dbReference type="OrthoDB" id="2895361at2759"/>
<feature type="compositionally biased region" description="Low complexity" evidence="1">
    <location>
        <begin position="26"/>
        <end position="37"/>
    </location>
</feature>
<dbReference type="AlphaFoldDB" id="A0A8H5CCP0"/>
<dbReference type="SUPFAM" id="SSF52047">
    <property type="entry name" value="RNI-like"/>
    <property type="match status" value="1"/>
</dbReference>
<evidence type="ECO:0008006" key="4">
    <source>
        <dbReference type="Google" id="ProtNLM"/>
    </source>
</evidence>
<evidence type="ECO:0000313" key="3">
    <source>
        <dbReference type="Proteomes" id="UP000559256"/>
    </source>
</evidence>
<dbReference type="InterPro" id="IPR032675">
    <property type="entry name" value="LRR_dom_sf"/>
</dbReference>
<keyword evidence="3" id="KW-1185">Reference proteome</keyword>
<gene>
    <name evidence="2" type="ORF">D9758_013303</name>
</gene>
<feature type="compositionally biased region" description="Polar residues" evidence="1">
    <location>
        <begin position="1"/>
        <end position="12"/>
    </location>
</feature>
<comment type="caution">
    <text evidence="2">The sequence shown here is derived from an EMBL/GenBank/DDBJ whole genome shotgun (WGS) entry which is preliminary data.</text>
</comment>
<dbReference type="EMBL" id="JAACJM010000186">
    <property type="protein sequence ID" value="KAF5339276.1"/>
    <property type="molecule type" value="Genomic_DNA"/>
</dbReference>
<accession>A0A8H5CCP0</accession>
<dbReference type="Gene3D" id="3.80.10.10">
    <property type="entry name" value="Ribonuclease Inhibitor"/>
    <property type="match status" value="1"/>
</dbReference>
<feature type="compositionally biased region" description="Basic and acidic residues" evidence="1">
    <location>
        <begin position="13"/>
        <end position="22"/>
    </location>
</feature>
<evidence type="ECO:0000256" key="1">
    <source>
        <dbReference type="SAM" id="MobiDB-lite"/>
    </source>
</evidence>
<reference evidence="2 3" key="1">
    <citation type="journal article" date="2020" name="ISME J.">
        <title>Uncovering the hidden diversity of litter-decomposition mechanisms in mushroom-forming fungi.</title>
        <authorList>
            <person name="Floudas D."/>
            <person name="Bentzer J."/>
            <person name="Ahren D."/>
            <person name="Johansson T."/>
            <person name="Persson P."/>
            <person name="Tunlid A."/>
        </authorList>
    </citation>
    <scope>NUCLEOTIDE SEQUENCE [LARGE SCALE GENOMIC DNA]</scope>
    <source>
        <strain evidence="2 3">CBS 291.85</strain>
    </source>
</reference>
<evidence type="ECO:0000313" key="2">
    <source>
        <dbReference type="EMBL" id="KAF5339276.1"/>
    </source>
</evidence>